<dbReference type="Pfam" id="PF00069">
    <property type="entry name" value="Pkinase"/>
    <property type="match status" value="1"/>
</dbReference>
<dbReference type="InterPro" id="IPR008271">
    <property type="entry name" value="Ser/Thr_kinase_AS"/>
</dbReference>
<organism evidence="12">
    <name type="scientific">Eutreptiella gymnastica</name>
    <dbReference type="NCBI Taxonomy" id="73025"/>
    <lineage>
        <taxon>Eukaryota</taxon>
        <taxon>Discoba</taxon>
        <taxon>Euglenozoa</taxon>
        <taxon>Euglenida</taxon>
        <taxon>Spirocuta</taxon>
        <taxon>Euglenophyceae</taxon>
        <taxon>Eutreptiales</taxon>
        <taxon>Eutreptiaceae</taxon>
        <taxon>Eutreptiella</taxon>
    </lineage>
</organism>
<keyword evidence="3" id="KW-0597">Phosphoprotein</keyword>
<sequence length="677" mass="75291">MQASQDDQRTATEMQSIDSVLSSRRDSNRSMPTSQSIDTALTRKKAEGRWLPLLNMTPSTSFTLELSGPKEEANLYVAQMEGHVREQMTVADVTAEEVELARCCGIFLEATDDEQTTQAAISVVNQMYNISIAKRPDPKLRNFIAMALFRTAQFLPGYTGNQDLRSVSSTYSRESSVDGDCADRQLDAEVGYLSPRSNLSWSGSGSDCGSPRQAATDLRMPAILQHRSSWTAGVWLNMRGGRLKKPRSTEREARQKGRRAGSASGGRSILQKFRLVCPITKGAYGRVFLAKERATELPCALKVLRKKHIVKKNMTKAVFRERDLMELMSHMDPGSQHVVHVYQTFQTDFELFIVMELMPGGDLMSLLLDLGVFSEPLTRQFAAEIVLALDFLHKMGIIHRDLKPDNILMDAAGHLKLTDFGLSEAKASTLVFEPIDPGSPLHKSPGPEAREARGTIDYMAPEIILQQPHDYTVDWWSLGVIIVEFLTGCPPFNDDCPSSVCQNILQHDINWEGTPETAVPICSLLLQFDPKVRLGARGGIEVMSHPYFEGLDWETVKTGETLYTPQPYSVPEQCTVNFESRQEIYPFTKSDELQLIETSGSGDQTASDDEDLRTFQEFSLEVEDLESAVINGSFQAPPPKMSYEEVSALLDYSMGTTELAASPISPPYQTVGLKDLE</sequence>
<dbReference type="GO" id="GO:0004674">
    <property type="term" value="F:protein serine/threonine kinase activity"/>
    <property type="evidence" value="ECO:0007669"/>
    <property type="project" value="UniProtKB-KW"/>
</dbReference>
<dbReference type="FunFam" id="1.10.510.10:FF:000024">
    <property type="entry name" value="Probable serine/threonine-protein kinase cot-1"/>
    <property type="match status" value="1"/>
</dbReference>
<evidence type="ECO:0000256" key="6">
    <source>
        <dbReference type="ARBA" id="ARBA00022777"/>
    </source>
</evidence>
<keyword evidence="6" id="KW-0418">Kinase</keyword>
<reference evidence="12" key="1">
    <citation type="submission" date="2021-01" db="EMBL/GenBank/DDBJ databases">
        <authorList>
            <person name="Corre E."/>
            <person name="Pelletier E."/>
            <person name="Niang G."/>
            <person name="Scheremetjew M."/>
            <person name="Finn R."/>
            <person name="Kale V."/>
            <person name="Holt S."/>
            <person name="Cochrane G."/>
            <person name="Meng A."/>
            <person name="Brown T."/>
            <person name="Cohen L."/>
        </authorList>
    </citation>
    <scope>NUCLEOTIDE SEQUENCE</scope>
    <source>
        <strain evidence="12">NIES-381</strain>
    </source>
</reference>
<evidence type="ECO:0000256" key="8">
    <source>
        <dbReference type="ARBA" id="ARBA00047899"/>
    </source>
</evidence>
<dbReference type="CDD" id="cd05579">
    <property type="entry name" value="STKc_MAST_like"/>
    <property type="match status" value="1"/>
</dbReference>
<name>A0A7S1I7S8_9EUGL</name>
<accession>A0A7S1I7S8</accession>
<dbReference type="Gene3D" id="3.30.200.20">
    <property type="entry name" value="Phosphorylase Kinase, domain 1"/>
    <property type="match status" value="1"/>
</dbReference>
<dbReference type="SMART" id="SM00220">
    <property type="entry name" value="S_TKc"/>
    <property type="match status" value="1"/>
</dbReference>
<comment type="catalytic activity">
    <reaction evidence="9">
        <text>L-seryl-[protein] + ATP = O-phospho-L-seryl-[protein] + ADP + H(+)</text>
        <dbReference type="Rhea" id="RHEA:17989"/>
        <dbReference type="Rhea" id="RHEA-COMP:9863"/>
        <dbReference type="Rhea" id="RHEA-COMP:11604"/>
        <dbReference type="ChEBI" id="CHEBI:15378"/>
        <dbReference type="ChEBI" id="CHEBI:29999"/>
        <dbReference type="ChEBI" id="CHEBI:30616"/>
        <dbReference type="ChEBI" id="CHEBI:83421"/>
        <dbReference type="ChEBI" id="CHEBI:456216"/>
        <dbReference type="EC" id="2.7.11.1"/>
    </reaction>
</comment>
<dbReference type="GO" id="GO:0035556">
    <property type="term" value="P:intracellular signal transduction"/>
    <property type="evidence" value="ECO:0007669"/>
    <property type="project" value="TreeGrafter"/>
</dbReference>
<feature type="compositionally biased region" description="Polar residues" evidence="10">
    <location>
        <begin position="11"/>
        <end position="22"/>
    </location>
</feature>
<proteinExistence type="predicted"/>
<dbReference type="PANTHER" id="PTHR24356">
    <property type="entry name" value="SERINE/THREONINE-PROTEIN KINASE"/>
    <property type="match status" value="1"/>
</dbReference>
<dbReference type="InterPro" id="IPR011009">
    <property type="entry name" value="Kinase-like_dom_sf"/>
</dbReference>
<dbReference type="GO" id="GO:0005524">
    <property type="term" value="F:ATP binding"/>
    <property type="evidence" value="ECO:0007669"/>
    <property type="project" value="UniProtKB-KW"/>
</dbReference>
<dbReference type="InterPro" id="IPR050236">
    <property type="entry name" value="Ser_Thr_kinase_AGC"/>
</dbReference>
<dbReference type="AlphaFoldDB" id="A0A7S1I7S8"/>
<evidence type="ECO:0000256" key="1">
    <source>
        <dbReference type="ARBA" id="ARBA00012513"/>
    </source>
</evidence>
<comment type="catalytic activity">
    <reaction evidence="8">
        <text>L-threonyl-[protein] + ATP = O-phospho-L-threonyl-[protein] + ADP + H(+)</text>
        <dbReference type="Rhea" id="RHEA:46608"/>
        <dbReference type="Rhea" id="RHEA-COMP:11060"/>
        <dbReference type="Rhea" id="RHEA-COMP:11605"/>
        <dbReference type="ChEBI" id="CHEBI:15378"/>
        <dbReference type="ChEBI" id="CHEBI:30013"/>
        <dbReference type="ChEBI" id="CHEBI:30616"/>
        <dbReference type="ChEBI" id="CHEBI:61977"/>
        <dbReference type="ChEBI" id="CHEBI:456216"/>
        <dbReference type="EC" id="2.7.11.1"/>
    </reaction>
</comment>
<evidence type="ECO:0000256" key="4">
    <source>
        <dbReference type="ARBA" id="ARBA00022679"/>
    </source>
</evidence>
<dbReference type="InterPro" id="IPR000719">
    <property type="entry name" value="Prot_kinase_dom"/>
</dbReference>
<dbReference type="PROSITE" id="PS50011">
    <property type="entry name" value="PROTEIN_KINASE_DOM"/>
    <property type="match status" value="1"/>
</dbReference>
<feature type="region of interest" description="Disordered" evidence="10">
    <location>
        <begin position="241"/>
        <end position="265"/>
    </location>
</feature>
<evidence type="ECO:0000256" key="10">
    <source>
        <dbReference type="SAM" id="MobiDB-lite"/>
    </source>
</evidence>
<feature type="compositionally biased region" description="Polar residues" evidence="10">
    <location>
        <begin position="29"/>
        <end position="39"/>
    </location>
</feature>
<dbReference type="EMBL" id="HBGA01040971">
    <property type="protein sequence ID" value="CAD9003828.1"/>
    <property type="molecule type" value="Transcribed_RNA"/>
</dbReference>
<evidence type="ECO:0000256" key="3">
    <source>
        <dbReference type="ARBA" id="ARBA00022553"/>
    </source>
</evidence>
<keyword evidence="7" id="KW-0067">ATP-binding</keyword>
<evidence type="ECO:0000259" key="11">
    <source>
        <dbReference type="PROSITE" id="PS50011"/>
    </source>
</evidence>
<evidence type="ECO:0000256" key="5">
    <source>
        <dbReference type="ARBA" id="ARBA00022741"/>
    </source>
</evidence>
<gene>
    <name evidence="12" type="ORF">EGYM00392_LOCUS14912</name>
</gene>
<dbReference type="PROSITE" id="PS00108">
    <property type="entry name" value="PROTEIN_KINASE_ST"/>
    <property type="match status" value="1"/>
</dbReference>
<keyword evidence="5" id="KW-0547">Nucleotide-binding</keyword>
<feature type="compositionally biased region" description="Basic and acidic residues" evidence="10">
    <location>
        <begin position="1"/>
        <end position="10"/>
    </location>
</feature>
<evidence type="ECO:0000313" key="12">
    <source>
        <dbReference type="EMBL" id="CAD9003828.1"/>
    </source>
</evidence>
<dbReference type="GO" id="GO:0007010">
    <property type="term" value="P:cytoskeleton organization"/>
    <property type="evidence" value="ECO:0007669"/>
    <property type="project" value="UniProtKB-ARBA"/>
</dbReference>
<dbReference type="PANTHER" id="PTHR24356:SF1">
    <property type="entry name" value="SERINE_THREONINE-PROTEIN KINASE GREATWALL"/>
    <property type="match status" value="1"/>
</dbReference>
<dbReference type="EC" id="2.7.11.1" evidence="1"/>
<evidence type="ECO:0000256" key="7">
    <source>
        <dbReference type="ARBA" id="ARBA00022840"/>
    </source>
</evidence>
<evidence type="ECO:0000256" key="2">
    <source>
        <dbReference type="ARBA" id="ARBA00022527"/>
    </source>
</evidence>
<dbReference type="Gene3D" id="1.10.510.10">
    <property type="entry name" value="Transferase(Phosphotransferase) domain 1"/>
    <property type="match status" value="1"/>
</dbReference>
<keyword evidence="2" id="KW-0723">Serine/threonine-protein kinase</keyword>
<keyword evidence="4" id="KW-0808">Transferase</keyword>
<feature type="region of interest" description="Disordered" evidence="10">
    <location>
        <begin position="1"/>
        <end position="42"/>
    </location>
</feature>
<dbReference type="SUPFAM" id="SSF56112">
    <property type="entry name" value="Protein kinase-like (PK-like)"/>
    <property type="match status" value="1"/>
</dbReference>
<evidence type="ECO:0000256" key="9">
    <source>
        <dbReference type="ARBA" id="ARBA00048679"/>
    </source>
</evidence>
<protein>
    <recommendedName>
        <fullName evidence="1">non-specific serine/threonine protein kinase</fullName>
        <ecNumber evidence="1">2.7.11.1</ecNumber>
    </recommendedName>
</protein>
<feature type="domain" description="Protein kinase" evidence="11">
    <location>
        <begin position="273"/>
        <end position="548"/>
    </location>
</feature>